<dbReference type="InterPro" id="IPR013097">
    <property type="entry name" value="Dabb"/>
</dbReference>
<name>A0A6P1M7P4_9BACT</name>
<gene>
    <name evidence="2" type="ORF">GT409_11585</name>
</gene>
<keyword evidence="3" id="KW-1185">Reference proteome</keyword>
<proteinExistence type="predicted"/>
<protein>
    <submittedName>
        <fullName evidence="2">Dabb family protein</fullName>
    </submittedName>
</protein>
<dbReference type="Proteomes" id="UP000464954">
    <property type="component" value="Chromosome"/>
</dbReference>
<evidence type="ECO:0000313" key="2">
    <source>
        <dbReference type="EMBL" id="QHI70062.1"/>
    </source>
</evidence>
<dbReference type="RefSeq" id="WP_160629241.1">
    <property type="nucleotide sequence ID" value="NZ_CP047593.1"/>
</dbReference>
<dbReference type="PROSITE" id="PS51502">
    <property type="entry name" value="S_R_A_B_BARREL"/>
    <property type="match status" value="1"/>
</dbReference>
<dbReference type="PANTHER" id="PTHR37832:SF1">
    <property type="entry name" value="STRESS-RESPONSE A_B BARREL DOMAIN-CONTAINING PROTEIN"/>
    <property type="match status" value="1"/>
</dbReference>
<dbReference type="EMBL" id="CP047593">
    <property type="protein sequence ID" value="QHI70062.1"/>
    <property type="molecule type" value="Genomic_DNA"/>
</dbReference>
<dbReference type="Gene3D" id="3.30.70.100">
    <property type="match status" value="1"/>
</dbReference>
<accession>A0A6P1M7P4</accession>
<reference evidence="2 3" key="1">
    <citation type="submission" date="2020-01" db="EMBL/GenBank/DDBJ databases">
        <title>Ponticoccus aerotolerans gen. nov., sp. nov., an anaerobic bacterium and proposal of Ponticoccusceae fam. nov., Ponticoccusles ord. nov. and Ponticoccuse classis nov. in the phylum Kiritimatiellaeota.</title>
        <authorList>
            <person name="Zhou L.Y."/>
            <person name="Du Z.J."/>
        </authorList>
    </citation>
    <scope>NUCLEOTIDE SEQUENCE [LARGE SCALE GENOMIC DNA]</scope>
    <source>
        <strain evidence="2 3">S-5007</strain>
    </source>
</reference>
<dbReference type="AlphaFoldDB" id="A0A6P1M7P4"/>
<evidence type="ECO:0000313" key="3">
    <source>
        <dbReference type="Proteomes" id="UP000464954"/>
    </source>
</evidence>
<dbReference type="PANTHER" id="PTHR37832">
    <property type="entry name" value="BLL2683 PROTEIN"/>
    <property type="match status" value="1"/>
</dbReference>
<feature type="domain" description="Stress-response A/B barrel" evidence="1">
    <location>
        <begin position="2"/>
        <end position="90"/>
    </location>
</feature>
<sequence length="92" mass="10380">MIKHIVIWTMKEEATLEQKTEMKNRLEALDGKVSELRKIEVGIDDDSGTISLTSEFDSIDDLNAYQEHPDHQAVVGLVRTLVCSRIACDYTA</sequence>
<dbReference type="Pfam" id="PF07876">
    <property type="entry name" value="Dabb"/>
    <property type="match status" value="1"/>
</dbReference>
<evidence type="ECO:0000259" key="1">
    <source>
        <dbReference type="PROSITE" id="PS51502"/>
    </source>
</evidence>
<dbReference type="SMART" id="SM00886">
    <property type="entry name" value="Dabb"/>
    <property type="match status" value="1"/>
</dbReference>
<dbReference type="InterPro" id="IPR011008">
    <property type="entry name" value="Dimeric_a/b-barrel"/>
</dbReference>
<organism evidence="2 3">
    <name type="scientific">Tichowtungia aerotolerans</name>
    <dbReference type="NCBI Taxonomy" id="2697043"/>
    <lineage>
        <taxon>Bacteria</taxon>
        <taxon>Pseudomonadati</taxon>
        <taxon>Kiritimatiellota</taxon>
        <taxon>Tichowtungiia</taxon>
        <taxon>Tichowtungiales</taxon>
        <taxon>Tichowtungiaceae</taxon>
        <taxon>Tichowtungia</taxon>
    </lineage>
</organism>
<dbReference type="SUPFAM" id="SSF54909">
    <property type="entry name" value="Dimeric alpha+beta barrel"/>
    <property type="match status" value="1"/>
</dbReference>
<dbReference type="KEGG" id="taer:GT409_11585"/>